<comment type="subcellular location">
    <subcellularLocation>
        <location evidence="1 9">Cytoplasm</location>
    </subcellularLocation>
</comment>
<sequence length="705" mass="77710">MEQKKTFSIDWAGRTLTVEMGQLAKQANGAVLVRYGDTAVLSSATASKEPKKLDFFPLTVNYEERLYAVGKIPGGFIKREGRPSEKAILASRLIDRPIRPLFAEGFRNEVQVISIVMSVDQDCSSEMAAMFGSSLALSISDIPFEGPIAGVTVGRVDGKFIINPNVEEAEKSDIHLVVAGTKDAINMVEAGAEEVPEETMLEAIMFGHDEIKRLIAFQEEIVAQVGKEKTEVVLYILDEELEAEIRNECEKDMIQAIQVQEKHAREDAIKAVKDRVVAKYEEQEVDDDTLKQVKQILDKLVKGEVRRLITEDKVRPDGRNPDEIRPLSSEVGLLPRTHGSGLFTRGQTQALSICTLGALGDVQILDGLGIEEEKRFMHHYNFPSFSVGETGPIRGPGRREIGHGALGERALEPIIPEESDFPYTIRLVSEVLESNGSTSQASICASTLAMMDAGVPIKAPVAGIAMGLVKSGEHYTVLTDIQGMEDHLGDMDFKVAGTAKGVTALQMDIKIDGLSREILEEALLQAKKGRMQILDSMLATLSAPKNELSKYAPKILTMHINPDKIRDVIGPSGKQINKIIEETNVKIDIEQDGTVFISSTDEEMNQKAKKIIEDIVREVEVGQMYLGKVKRIEKFGAFVEIFNGKDGLVHISELAEERVGKVEDVVAIGDELLVKVTEIDKQGRVNLSRKAVLKEQREQNEQAQN</sequence>
<dbReference type="SUPFAM" id="SSF54791">
    <property type="entry name" value="Eukaryotic type KH-domain (KH-domain type I)"/>
    <property type="match status" value="1"/>
</dbReference>
<comment type="cofactor">
    <cofactor evidence="9">
        <name>Mg(2+)</name>
        <dbReference type="ChEBI" id="CHEBI:18420"/>
    </cofactor>
</comment>
<gene>
    <name evidence="9 11" type="primary">pnp</name>
    <name evidence="11" type="ORF">FA727_03880</name>
</gene>
<feature type="domain" description="S1 motif" evidence="10">
    <location>
        <begin position="622"/>
        <end position="690"/>
    </location>
</feature>
<evidence type="ECO:0000256" key="3">
    <source>
        <dbReference type="ARBA" id="ARBA00022490"/>
    </source>
</evidence>
<comment type="similarity">
    <text evidence="2 9">Belongs to the polyribonucleotide nucleotidyltransferase family.</text>
</comment>
<dbReference type="SMART" id="SM00322">
    <property type="entry name" value="KH"/>
    <property type="match status" value="1"/>
</dbReference>
<dbReference type="NCBIfam" id="TIGR03591">
    <property type="entry name" value="polynuc_phos"/>
    <property type="match status" value="1"/>
</dbReference>
<dbReference type="InterPro" id="IPR036612">
    <property type="entry name" value="KH_dom_type_1_sf"/>
</dbReference>
<dbReference type="OrthoDB" id="9804305at2"/>
<evidence type="ECO:0000313" key="12">
    <source>
        <dbReference type="Proteomes" id="UP000307756"/>
    </source>
</evidence>
<dbReference type="PROSITE" id="PS50126">
    <property type="entry name" value="S1"/>
    <property type="match status" value="1"/>
</dbReference>
<dbReference type="FunFam" id="3.30.1370.10:FF:000001">
    <property type="entry name" value="Polyribonucleotide nucleotidyltransferase"/>
    <property type="match status" value="1"/>
</dbReference>
<dbReference type="InterPro" id="IPR001247">
    <property type="entry name" value="ExoRNase_PH_dom1"/>
</dbReference>
<keyword evidence="7 9" id="KW-0460">Magnesium</keyword>
<organism evidence="11 12">
    <name type="scientific">Robertmurraya kyonggiensis</name>
    <dbReference type="NCBI Taxonomy" id="1037680"/>
    <lineage>
        <taxon>Bacteria</taxon>
        <taxon>Bacillati</taxon>
        <taxon>Bacillota</taxon>
        <taxon>Bacilli</taxon>
        <taxon>Bacillales</taxon>
        <taxon>Bacillaceae</taxon>
        <taxon>Robertmurraya</taxon>
    </lineage>
</organism>
<dbReference type="EC" id="2.7.7.8" evidence="9"/>
<dbReference type="CDD" id="cd02393">
    <property type="entry name" value="KH-I_PNPase"/>
    <property type="match status" value="1"/>
</dbReference>
<evidence type="ECO:0000256" key="4">
    <source>
        <dbReference type="ARBA" id="ARBA00022679"/>
    </source>
</evidence>
<dbReference type="Proteomes" id="UP000307756">
    <property type="component" value="Unassembled WGS sequence"/>
</dbReference>
<dbReference type="GO" id="GO:0003723">
    <property type="term" value="F:RNA binding"/>
    <property type="evidence" value="ECO:0007669"/>
    <property type="project" value="UniProtKB-UniRule"/>
</dbReference>
<evidence type="ECO:0000256" key="5">
    <source>
        <dbReference type="ARBA" id="ARBA00022695"/>
    </source>
</evidence>
<dbReference type="GO" id="GO:0000287">
    <property type="term" value="F:magnesium ion binding"/>
    <property type="evidence" value="ECO:0007669"/>
    <property type="project" value="UniProtKB-UniRule"/>
</dbReference>
<keyword evidence="6 9" id="KW-0479">Metal-binding</keyword>
<comment type="caution">
    <text evidence="11">The sequence shown here is derived from an EMBL/GenBank/DDBJ whole genome shotgun (WGS) entry which is preliminary data.</text>
</comment>
<keyword evidence="8 9" id="KW-0694">RNA-binding</keyword>
<dbReference type="InterPro" id="IPR004087">
    <property type="entry name" value="KH_dom"/>
</dbReference>
<reference evidence="11 12" key="1">
    <citation type="journal article" date="2011" name="J. Microbiol.">
        <title>Bacillus kyonggiensis sp. nov., isolated from soil of a lettuce field.</title>
        <authorList>
            <person name="Dong K."/>
            <person name="Lee S."/>
        </authorList>
    </citation>
    <scope>NUCLEOTIDE SEQUENCE [LARGE SCALE GENOMIC DNA]</scope>
    <source>
        <strain evidence="11 12">NB22</strain>
    </source>
</reference>
<name>A0A4U1D9M7_9BACI</name>
<dbReference type="InterPro" id="IPR015847">
    <property type="entry name" value="ExoRNase_PH_dom2"/>
</dbReference>
<dbReference type="GO" id="GO:0005829">
    <property type="term" value="C:cytosol"/>
    <property type="evidence" value="ECO:0007669"/>
    <property type="project" value="UniProtKB-ARBA"/>
</dbReference>
<feature type="binding site" evidence="9">
    <location>
        <position position="486"/>
    </location>
    <ligand>
        <name>Mg(2+)</name>
        <dbReference type="ChEBI" id="CHEBI:18420"/>
    </ligand>
</feature>
<dbReference type="SUPFAM" id="SSF54211">
    <property type="entry name" value="Ribosomal protein S5 domain 2-like"/>
    <property type="match status" value="2"/>
</dbReference>
<dbReference type="CDD" id="cd11363">
    <property type="entry name" value="RNase_PH_PNPase_1"/>
    <property type="match status" value="1"/>
</dbReference>
<dbReference type="InterPro" id="IPR020568">
    <property type="entry name" value="Ribosomal_Su5_D2-typ_SF"/>
</dbReference>
<accession>A0A4U1D9M7</accession>
<dbReference type="InterPro" id="IPR004088">
    <property type="entry name" value="KH_dom_type_1"/>
</dbReference>
<dbReference type="FunFam" id="3.30.230.70:FF:000002">
    <property type="entry name" value="Polyribonucleotide nucleotidyltransferase"/>
    <property type="match status" value="1"/>
</dbReference>
<dbReference type="FunFam" id="3.30.230.70:FF:000001">
    <property type="entry name" value="Polyribonucleotide nucleotidyltransferase"/>
    <property type="match status" value="1"/>
</dbReference>
<dbReference type="CDD" id="cd11364">
    <property type="entry name" value="RNase_PH_PNPase_2"/>
    <property type="match status" value="1"/>
</dbReference>
<dbReference type="InterPro" id="IPR027408">
    <property type="entry name" value="PNPase/RNase_PH_dom_sf"/>
</dbReference>
<evidence type="ECO:0000256" key="2">
    <source>
        <dbReference type="ARBA" id="ARBA00007404"/>
    </source>
</evidence>
<keyword evidence="12" id="KW-1185">Reference proteome</keyword>
<keyword evidence="3 9" id="KW-0963">Cytoplasm</keyword>
<evidence type="ECO:0000256" key="6">
    <source>
        <dbReference type="ARBA" id="ARBA00022723"/>
    </source>
</evidence>
<dbReference type="GO" id="GO:0000175">
    <property type="term" value="F:3'-5'-RNA exonuclease activity"/>
    <property type="evidence" value="ECO:0007669"/>
    <property type="project" value="TreeGrafter"/>
</dbReference>
<evidence type="ECO:0000313" key="11">
    <source>
        <dbReference type="EMBL" id="TKC18703.1"/>
    </source>
</evidence>
<feature type="binding site" evidence="9">
    <location>
        <position position="492"/>
    </location>
    <ligand>
        <name>Mg(2+)</name>
        <dbReference type="ChEBI" id="CHEBI:18420"/>
    </ligand>
</feature>
<dbReference type="Pfam" id="PF01138">
    <property type="entry name" value="RNase_PH"/>
    <property type="match status" value="2"/>
</dbReference>
<dbReference type="SMART" id="SM00316">
    <property type="entry name" value="S1"/>
    <property type="match status" value="1"/>
</dbReference>
<dbReference type="Pfam" id="PF00575">
    <property type="entry name" value="S1"/>
    <property type="match status" value="1"/>
</dbReference>
<dbReference type="SUPFAM" id="SSF55666">
    <property type="entry name" value="Ribonuclease PH domain 2-like"/>
    <property type="match status" value="2"/>
</dbReference>
<dbReference type="EMBL" id="SWBM01000001">
    <property type="protein sequence ID" value="TKC18703.1"/>
    <property type="molecule type" value="Genomic_DNA"/>
</dbReference>
<dbReference type="CDD" id="cd04472">
    <property type="entry name" value="S1_PNPase"/>
    <property type="match status" value="1"/>
</dbReference>
<keyword evidence="5 9" id="KW-0548">Nucleotidyltransferase</keyword>
<evidence type="ECO:0000256" key="1">
    <source>
        <dbReference type="ARBA" id="ARBA00004496"/>
    </source>
</evidence>
<protein>
    <recommendedName>
        <fullName evidence="9">Polyribonucleotide nucleotidyltransferase</fullName>
        <ecNumber evidence="9">2.7.7.8</ecNumber>
    </recommendedName>
    <alternativeName>
        <fullName evidence="9">Polynucleotide phosphorylase</fullName>
        <shortName evidence="9">PNPase</shortName>
    </alternativeName>
</protein>
<dbReference type="Gene3D" id="3.30.1370.10">
    <property type="entry name" value="K Homology domain, type 1"/>
    <property type="match status" value="1"/>
</dbReference>
<dbReference type="HAMAP" id="MF_01595">
    <property type="entry name" value="PNPase"/>
    <property type="match status" value="1"/>
</dbReference>
<dbReference type="PROSITE" id="PS50084">
    <property type="entry name" value="KH_TYPE_1"/>
    <property type="match status" value="1"/>
</dbReference>
<dbReference type="InterPro" id="IPR036345">
    <property type="entry name" value="ExoRNase_PH_dom2_sf"/>
</dbReference>
<evidence type="ECO:0000256" key="8">
    <source>
        <dbReference type="ARBA" id="ARBA00022884"/>
    </source>
</evidence>
<dbReference type="InterPro" id="IPR012340">
    <property type="entry name" value="NA-bd_OB-fold"/>
</dbReference>
<keyword evidence="4 9" id="KW-0808">Transferase</keyword>
<dbReference type="PANTHER" id="PTHR11252">
    <property type="entry name" value="POLYRIBONUCLEOTIDE NUCLEOTIDYLTRANSFERASE"/>
    <property type="match status" value="1"/>
</dbReference>
<dbReference type="SUPFAM" id="SSF50249">
    <property type="entry name" value="Nucleic acid-binding proteins"/>
    <property type="match status" value="1"/>
</dbReference>
<dbReference type="Pfam" id="PF00013">
    <property type="entry name" value="KH_1"/>
    <property type="match status" value="1"/>
</dbReference>
<dbReference type="Gene3D" id="2.40.50.140">
    <property type="entry name" value="Nucleic acid-binding proteins"/>
    <property type="match status" value="1"/>
</dbReference>
<evidence type="ECO:0000256" key="9">
    <source>
        <dbReference type="HAMAP-Rule" id="MF_01595"/>
    </source>
</evidence>
<comment type="catalytic activity">
    <reaction evidence="9">
        <text>RNA(n+1) + phosphate = RNA(n) + a ribonucleoside 5'-diphosphate</text>
        <dbReference type="Rhea" id="RHEA:22096"/>
        <dbReference type="Rhea" id="RHEA-COMP:14527"/>
        <dbReference type="Rhea" id="RHEA-COMP:17342"/>
        <dbReference type="ChEBI" id="CHEBI:43474"/>
        <dbReference type="ChEBI" id="CHEBI:57930"/>
        <dbReference type="ChEBI" id="CHEBI:140395"/>
        <dbReference type="EC" id="2.7.7.8"/>
    </reaction>
</comment>
<dbReference type="GO" id="GO:0004654">
    <property type="term" value="F:polyribonucleotide nucleotidyltransferase activity"/>
    <property type="evidence" value="ECO:0007669"/>
    <property type="project" value="UniProtKB-UniRule"/>
</dbReference>
<dbReference type="PIRSF" id="PIRSF005499">
    <property type="entry name" value="PNPase"/>
    <property type="match status" value="1"/>
</dbReference>
<dbReference type="RefSeq" id="WP_136829400.1">
    <property type="nucleotide sequence ID" value="NZ_SWBM01000001.1"/>
</dbReference>
<dbReference type="InterPro" id="IPR015848">
    <property type="entry name" value="PNPase_PH_RNA-bd_bac/org-type"/>
</dbReference>
<dbReference type="Pfam" id="PF03726">
    <property type="entry name" value="PNPase"/>
    <property type="match status" value="1"/>
</dbReference>
<dbReference type="AlphaFoldDB" id="A0A4U1D9M7"/>
<dbReference type="GO" id="GO:0006402">
    <property type="term" value="P:mRNA catabolic process"/>
    <property type="evidence" value="ECO:0007669"/>
    <property type="project" value="UniProtKB-UniRule"/>
</dbReference>
<dbReference type="PANTHER" id="PTHR11252:SF0">
    <property type="entry name" value="POLYRIBONUCLEOTIDE NUCLEOTIDYLTRANSFERASE 1, MITOCHONDRIAL"/>
    <property type="match status" value="1"/>
</dbReference>
<dbReference type="Pfam" id="PF03725">
    <property type="entry name" value="RNase_PH_C"/>
    <property type="match status" value="2"/>
</dbReference>
<dbReference type="FunFam" id="2.40.50.140:FF:000023">
    <property type="entry name" value="Polyribonucleotide nucleotidyltransferase"/>
    <property type="match status" value="1"/>
</dbReference>
<dbReference type="NCBIfam" id="NF008805">
    <property type="entry name" value="PRK11824.1"/>
    <property type="match status" value="1"/>
</dbReference>
<dbReference type="Gene3D" id="3.30.230.70">
    <property type="entry name" value="GHMP Kinase, N-terminal domain"/>
    <property type="match status" value="2"/>
</dbReference>
<dbReference type="InterPro" id="IPR003029">
    <property type="entry name" value="S1_domain"/>
</dbReference>
<proteinExistence type="inferred from homology"/>
<dbReference type="InterPro" id="IPR012162">
    <property type="entry name" value="PNPase"/>
</dbReference>
<evidence type="ECO:0000256" key="7">
    <source>
        <dbReference type="ARBA" id="ARBA00022842"/>
    </source>
</evidence>
<evidence type="ECO:0000259" key="10">
    <source>
        <dbReference type="PROSITE" id="PS50126"/>
    </source>
</evidence>
<dbReference type="GO" id="GO:0006396">
    <property type="term" value="P:RNA processing"/>
    <property type="evidence" value="ECO:0007669"/>
    <property type="project" value="InterPro"/>
</dbReference>
<comment type="function">
    <text evidence="9">Involved in mRNA degradation. Catalyzes the phosphorolysis of single-stranded polyribonucleotides processively in the 3'- to 5'-direction.</text>
</comment>